<dbReference type="AlphaFoldDB" id="A0A0P1GP08"/>
<sequence>MQDTTTKINLDLGKMLGYRVVAKQAEFEGNADLSSADLGVLGAKVGDKIGLKPGRKPTAAS</sequence>
<accession>A0A0P1GP08</accession>
<name>A0A0P1GP08_9RHOB</name>
<evidence type="ECO:0000313" key="2">
    <source>
        <dbReference type="Proteomes" id="UP000051681"/>
    </source>
</evidence>
<dbReference type="EMBL" id="CYSF01000006">
    <property type="protein sequence ID" value="CUH84265.1"/>
    <property type="molecule type" value="Genomic_DNA"/>
</dbReference>
<dbReference type="RefSeq" id="WP_058318337.1">
    <property type="nucleotide sequence ID" value="NZ_CYSF01000006.1"/>
</dbReference>
<dbReference type="STRING" id="340021.TM5383_01472"/>
<reference evidence="1 2" key="1">
    <citation type="submission" date="2015-09" db="EMBL/GenBank/DDBJ databases">
        <authorList>
            <consortium name="Swine Surveillance"/>
        </authorList>
    </citation>
    <scope>NUCLEOTIDE SEQUENCE [LARGE SCALE GENOMIC DNA]</scope>
    <source>
        <strain evidence="1 2">CECT 8383</strain>
    </source>
</reference>
<gene>
    <name evidence="1" type="ORF">TM5383_01472</name>
</gene>
<keyword evidence="2" id="KW-1185">Reference proteome</keyword>
<evidence type="ECO:0000313" key="1">
    <source>
        <dbReference type="EMBL" id="CUH84265.1"/>
    </source>
</evidence>
<proteinExistence type="predicted"/>
<organism evidence="1 2">
    <name type="scientific">Thalassovita mediterranea</name>
    <dbReference type="NCBI Taxonomy" id="340021"/>
    <lineage>
        <taxon>Bacteria</taxon>
        <taxon>Pseudomonadati</taxon>
        <taxon>Pseudomonadota</taxon>
        <taxon>Alphaproteobacteria</taxon>
        <taxon>Rhodobacterales</taxon>
        <taxon>Roseobacteraceae</taxon>
        <taxon>Thalassovita</taxon>
    </lineage>
</organism>
<protein>
    <submittedName>
        <fullName evidence="1">Uncharacterized protein</fullName>
    </submittedName>
</protein>
<dbReference type="Proteomes" id="UP000051681">
    <property type="component" value="Unassembled WGS sequence"/>
</dbReference>